<evidence type="ECO:0000256" key="1">
    <source>
        <dbReference type="SAM" id="MobiDB-lite"/>
    </source>
</evidence>
<gene>
    <name evidence="2" type="ORF">GCM10009676_46620</name>
</gene>
<feature type="region of interest" description="Disordered" evidence="1">
    <location>
        <begin position="1"/>
        <end position="20"/>
    </location>
</feature>
<feature type="compositionally biased region" description="Basic and acidic residues" evidence="1">
    <location>
        <begin position="1"/>
        <end position="12"/>
    </location>
</feature>
<sequence length="139" mass="14574">MSSPSDRPRRTDAATCSNSGAWDAGSIRINIILTVIEQTRYREVVAEPRADRAIRDTNSASAGRGQRVEAAWWSGGGSRNTVPGGRNTVPGGRNTVPGGRNTGFGTRNTPTGVQDMRNGPSESVAPRGRAPGCRSAGLP</sequence>
<keyword evidence="3" id="KW-1185">Reference proteome</keyword>
<proteinExistence type="predicted"/>
<evidence type="ECO:0000313" key="2">
    <source>
        <dbReference type="EMBL" id="GAA1254106.1"/>
    </source>
</evidence>
<comment type="caution">
    <text evidence="2">The sequence shown here is derived from an EMBL/GenBank/DDBJ whole genome shotgun (WGS) entry which is preliminary data.</text>
</comment>
<feature type="region of interest" description="Disordered" evidence="1">
    <location>
        <begin position="56"/>
        <end position="139"/>
    </location>
</feature>
<dbReference type="InterPro" id="IPR011049">
    <property type="entry name" value="Serralysin-like_metalloprot_C"/>
</dbReference>
<dbReference type="EMBL" id="BAAALN010000020">
    <property type="protein sequence ID" value="GAA1254106.1"/>
    <property type="molecule type" value="Genomic_DNA"/>
</dbReference>
<evidence type="ECO:0000313" key="3">
    <source>
        <dbReference type="Proteomes" id="UP001500653"/>
    </source>
</evidence>
<reference evidence="2 3" key="1">
    <citation type="journal article" date="2019" name="Int. J. Syst. Evol. Microbiol.">
        <title>The Global Catalogue of Microorganisms (GCM) 10K type strain sequencing project: providing services to taxonomists for standard genome sequencing and annotation.</title>
        <authorList>
            <consortium name="The Broad Institute Genomics Platform"/>
            <consortium name="The Broad Institute Genome Sequencing Center for Infectious Disease"/>
            <person name="Wu L."/>
            <person name="Ma J."/>
        </authorList>
    </citation>
    <scope>NUCLEOTIDE SEQUENCE [LARGE SCALE GENOMIC DNA]</scope>
    <source>
        <strain evidence="2 3">JCM 13023</strain>
    </source>
</reference>
<organism evidence="2 3">
    <name type="scientific">Prauserella halophila</name>
    <dbReference type="NCBI Taxonomy" id="185641"/>
    <lineage>
        <taxon>Bacteria</taxon>
        <taxon>Bacillati</taxon>
        <taxon>Actinomycetota</taxon>
        <taxon>Actinomycetes</taxon>
        <taxon>Pseudonocardiales</taxon>
        <taxon>Pseudonocardiaceae</taxon>
        <taxon>Prauserella</taxon>
    </lineage>
</organism>
<dbReference type="Proteomes" id="UP001500653">
    <property type="component" value="Unassembled WGS sequence"/>
</dbReference>
<feature type="compositionally biased region" description="Low complexity" evidence="1">
    <location>
        <begin position="97"/>
        <end position="112"/>
    </location>
</feature>
<protein>
    <submittedName>
        <fullName evidence="2">Uncharacterized protein</fullName>
    </submittedName>
</protein>
<dbReference type="Gene3D" id="2.150.10.10">
    <property type="entry name" value="Serralysin-like metalloprotease, C-terminal"/>
    <property type="match status" value="1"/>
</dbReference>
<accession>A0ABN1WLB3</accession>
<name>A0ABN1WLB3_9PSEU</name>